<sequence>MSVSYDFTNQCVLITGAASGIGFATFTKLSSSNARVALCDVNVDKLNTLNLGSRHQVYQLDVTSPAGTTESVESIIRDFGRIDHVFNCAGVNPTEHALIDTTDEYWSKIVDTNVKGTYLMTRTVIPHLKAGSSIVNVSSIAGSRAMAGWAVYNASKFGVVGFSKSMALELGPKGIRVNVVAPGQIHTPTNIAVKKGPDAVDKTAETSSLGRFGTAEEVAGVVLFLMSEAASYINGAVIDVDGGAK</sequence>
<dbReference type="FunFam" id="3.40.50.720:FF:000084">
    <property type="entry name" value="Short-chain dehydrogenase reductase"/>
    <property type="match status" value="1"/>
</dbReference>
<dbReference type="GO" id="GO:0006633">
    <property type="term" value="P:fatty acid biosynthetic process"/>
    <property type="evidence" value="ECO:0007669"/>
    <property type="project" value="TreeGrafter"/>
</dbReference>
<evidence type="ECO:0000313" key="5">
    <source>
        <dbReference type="Proteomes" id="UP001152646"/>
    </source>
</evidence>
<accession>A0A9W4JJR3</accession>
<dbReference type="InterPro" id="IPR002347">
    <property type="entry name" value="SDR_fam"/>
</dbReference>
<dbReference type="PRINTS" id="PR00081">
    <property type="entry name" value="GDHRDH"/>
</dbReference>
<dbReference type="PRINTS" id="PR00080">
    <property type="entry name" value="SDRFAMILY"/>
</dbReference>
<evidence type="ECO:0008006" key="6">
    <source>
        <dbReference type="Google" id="ProtNLM"/>
    </source>
</evidence>
<keyword evidence="2" id="KW-0521">NADP</keyword>
<dbReference type="GO" id="GO:0048038">
    <property type="term" value="F:quinone binding"/>
    <property type="evidence" value="ECO:0007669"/>
    <property type="project" value="TreeGrafter"/>
</dbReference>
<dbReference type="InterPro" id="IPR036291">
    <property type="entry name" value="NAD(P)-bd_dom_sf"/>
</dbReference>
<evidence type="ECO:0000256" key="3">
    <source>
        <dbReference type="ARBA" id="ARBA00023002"/>
    </source>
</evidence>
<evidence type="ECO:0000256" key="2">
    <source>
        <dbReference type="ARBA" id="ARBA00022857"/>
    </source>
</evidence>
<dbReference type="OrthoDB" id="1669814at2759"/>
<proteinExistence type="inferred from homology"/>
<dbReference type="InterPro" id="IPR020904">
    <property type="entry name" value="Sc_DH/Rdtase_CS"/>
</dbReference>
<reference evidence="4" key="1">
    <citation type="submission" date="2021-07" db="EMBL/GenBank/DDBJ databases">
        <authorList>
            <person name="Branca A.L. A."/>
        </authorList>
    </citation>
    <scope>NUCLEOTIDE SEQUENCE</scope>
</reference>
<name>A0A9W4JJR3_9EURO</name>
<gene>
    <name evidence="4" type="ORF">PSALAMII_LOCUS8412</name>
</gene>
<dbReference type="CDD" id="cd05233">
    <property type="entry name" value="SDR_c"/>
    <property type="match status" value="1"/>
</dbReference>
<dbReference type="EMBL" id="CAJVPA010000207">
    <property type="protein sequence ID" value="CAG8403758.1"/>
    <property type="molecule type" value="Genomic_DNA"/>
</dbReference>
<dbReference type="Gene3D" id="3.40.50.720">
    <property type="entry name" value="NAD(P)-binding Rossmann-like Domain"/>
    <property type="match status" value="1"/>
</dbReference>
<dbReference type="GO" id="GO:0016616">
    <property type="term" value="F:oxidoreductase activity, acting on the CH-OH group of donors, NAD or NADP as acceptor"/>
    <property type="evidence" value="ECO:0007669"/>
    <property type="project" value="TreeGrafter"/>
</dbReference>
<comment type="similarity">
    <text evidence="1">Belongs to the short-chain dehydrogenases/reductases (SDR) family.</text>
</comment>
<dbReference type="PROSITE" id="PS00061">
    <property type="entry name" value="ADH_SHORT"/>
    <property type="match status" value="1"/>
</dbReference>
<dbReference type="Proteomes" id="UP001152646">
    <property type="component" value="Unassembled WGS sequence"/>
</dbReference>
<dbReference type="PANTHER" id="PTHR42760:SF83">
    <property type="entry name" value="(3R)-3-HYDROXYACYL-COA DEHYDROGENASE"/>
    <property type="match status" value="1"/>
</dbReference>
<organism evidence="4 5">
    <name type="scientific">Penicillium salamii</name>
    <dbReference type="NCBI Taxonomy" id="1612424"/>
    <lineage>
        <taxon>Eukaryota</taxon>
        <taxon>Fungi</taxon>
        <taxon>Dikarya</taxon>
        <taxon>Ascomycota</taxon>
        <taxon>Pezizomycotina</taxon>
        <taxon>Eurotiomycetes</taxon>
        <taxon>Eurotiomycetidae</taxon>
        <taxon>Eurotiales</taxon>
        <taxon>Aspergillaceae</taxon>
        <taxon>Penicillium</taxon>
    </lineage>
</organism>
<dbReference type="AlphaFoldDB" id="A0A9W4JJR3"/>
<keyword evidence="3" id="KW-0560">Oxidoreductase</keyword>
<evidence type="ECO:0000313" key="4">
    <source>
        <dbReference type="EMBL" id="CAG8403758.1"/>
    </source>
</evidence>
<comment type="caution">
    <text evidence="4">The sequence shown here is derived from an EMBL/GenBank/DDBJ whole genome shotgun (WGS) entry which is preliminary data.</text>
</comment>
<protein>
    <recommendedName>
        <fullName evidence="6">NAD(P)-binding protein</fullName>
    </recommendedName>
</protein>
<evidence type="ECO:0000256" key="1">
    <source>
        <dbReference type="ARBA" id="ARBA00006484"/>
    </source>
</evidence>
<dbReference type="PANTHER" id="PTHR42760">
    <property type="entry name" value="SHORT-CHAIN DEHYDROGENASES/REDUCTASES FAMILY MEMBER"/>
    <property type="match status" value="1"/>
</dbReference>
<dbReference type="SUPFAM" id="SSF51735">
    <property type="entry name" value="NAD(P)-binding Rossmann-fold domains"/>
    <property type="match status" value="1"/>
</dbReference>
<dbReference type="Pfam" id="PF13561">
    <property type="entry name" value="adh_short_C2"/>
    <property type="match status" value="1"/>
</dbReference>